<accession>A0A7S1BWD2</accession>
<dbReference type="EMBL" id="HBFR01037365">
    <property type="protein sequence ID" value="CAD8900006.1"/>
    <property type="molecule type" value="Transcribed_RNA"/>
</dbReference>
<dbReference type="PROSITE" id="PS51257">
    <property type="entry name" value="PROKAR_LIPOPROTEIN"/>
    <property type="match status" value="1"/>
</dbReference>
<proteinExistence type="predicted"/>
<dbReference type="AlphaFoldDB" id="A0A7S1BWD2"/>
<protein>
    <submittedName>
        <fullName evidence="1">Uncharacterized protein</fullName>
    </submittedName>
</protein>
<reference evidence="1" key="1">
    <citation type="submission" date="2021-01" db="EMBL/GenBank/DDBJ databases">
        <authorList>
            <person name="Corre E."/>
            <person name="Pelletier E."/>
            <person name="Niang G."/>
            <person name="Scheremetjew M."/>
            <person name="Finn R."/>
            <person name="Kale V."/>
            <person name="Holt S."/>
            <person name="Cochrane G."/>
            <person name="Meng A."/>
            <person name="Brown T."/>
            <person name="Cohen L."/>
        </authorList>
    </citation>
    <scope>NUCLEOTIDE SEQUENCE</scope>
    <source>
        <strain evidence="1">308</strain>
    </source>
</reference>
<gene>
    <name evidence="1" type="ORF">CHYS00102_LOCUS27223</name>
</gene>
<evidence type="ECO:0000313" key="1">
    <source>
        <dbReference type="EMBL" id="CAD8900006.1"/>
    </source>
</evidence>
<organism evidence="1">
    <name type="scientific">Corethron hystrix</name>
    <dbReference type="NCBI Taxonomy" id="216773"/>
    <lineage>
        <taxon>Eukaryota</taxon>
        <taxon>Sar</taxon>
        <taxon>Stramenopiles</taxon>
        <taxon>Ochrophyta</taxon>
        <taxon>Bacillariophyta</taxon>
        <taxon>Coscinodiscophyceae</taxon>
        <taxon>Corethrophycidae</taxon>
        <taxon>Corethrales</taxon>
        <taxon>Corethraceae</taxon>
        <taxon>Corethron</taxon>
    </lineage>
</organism>
<sequence length="119" mass="13198">MATKRSPPASSSLSSCLSQSAFHQENSLGDGAAIGSLISGESAFFTEFVFSNSSAVDNIRVRANFLIVLLENGKAAVYFYSTFYKYHTQFCCVCMMTRVCCDIFQEDGMKFLKVEYYLG</sequence>
<name>A0A7S1BWD2_9STRA</name>